<dbReference type="KEGG" id="lcc:B488_00740"/>
<dbReference type="GO" id="GO:0009253">
    <property type="term" value="P:peptidoglycan catabolic process"/>
    <property type="evidence" value="ECO:0007669"/>
    <property type="project" value="InterPro"/>
</dbReference>
<dbReference type="STRING" id="1215343.B488_00740"/>
<comment type="catalytic activity">
    <reaction evidence="1">
        <text>Hydrolyzes the link between N-acetylmuramoyl residues and L-amino acid residues in certain cell-wall glycopeptides.</text>
        <dbReference type="EC" id="3.5.1.28"/>
    </reaction>
</comment>
<evidence type="ECO:0000256" key="2">
    <source>
        <dbReference type="ARBA" id="ARBA00011901"/>
    </source>
</evidence>
<dbReference type="SMART" id="SM00646">
    <property type="entry name" value="Ami_3"/>
    <property type="match status" value="1"/>
</dbReference>
<dbReference type="PATRIC" id="fig|1215343.11.peg.79"/>
<dbReference type="PANTHER" id="PTHR30404:SF0">
    <property type="entry name" value="N-ACETYLMURAMOYL-L-ALANINE AMIDASE AMIC"/>
    <property type="match status" value="1"/>
</dbReference>
<keyword evidence="3 5" id="KW-0378">Hydrolase</keyword>
<dbReference type="AlphaFoldDB" id="L0ET05"/>
<dbReference type="Pfam" id="PF01520">
    <property type="entry name" value="Amidase_3"/>
    <property type="match status" value="1"/>
</dbReference>
<dbReference type="EMBL" id="CP003789">
    <property type="protein sequence ID" value="AGA64067.1"/>
    <property type="molecule type" value="Genomic_DNA"/>
</dbReference>
<dbReference type="InterPro" id="IPR002508">
    <property type="entry name" value="MurNAc-LAA_cat"/>
</dbReference>
<name>L0ET05_LIBCB</name>
<dbReference type="eggNOG" id="COG0860">
    <property type="taxonomic scope" value="Bacteria"/>
</dbReference>
<dbReference type="InterPro" id="IPR050695">
    <property type="entry name" value="N-acetylmuramoyl_amidase_3"/>
</dbReference>
<sequence>MIAHAMYIKDERNISKVVIDFNDYPETSINYFDTPPQIVINLPETAFEFASDSLKAQGFFSKIAYNLTEKHTAKIILTPLFPAHITQKKVVVIKDKMLYRLILEVERISAKDFNTILSNQSEQNHNTSSLPEFPPDTPNPHSNFIIAIDPGHGGIDNGASGKNTGTPEKNITLSLGLALKKYLIGQKGITVIMTRETDEYLSLSQRVSIAHEHHADLFISIHADTLNNNKIRGATIYTLSEKSSDRLAANVAKRENLSELLSKNEPLKEPAKEPAEVKNILLDLTKRETQTFSNSFAKSIIKEFKKAHIALTNNSHRHATFQVLQALNIPSALLEVGFLSNYNDELLLLNEKWRDRIAKTTAQAIINYQNSILKNKSFE</sequence>
<accession>L0ET05</accession>
<dbReference type="SUPFAM" id="SSF53187">
    <property type="entry name" value="Zn-dependent exopeptidases"/>
    <property type="match status" value="1"/>
</dbReference>
<proteinExistence type="predicted"/>
<dbReference type="GO" id="GO:0008745">
    <property type="term" value="F:N-acetylmuramoyl-L-alanine amidase activity"/>
    <property type="evidence" value="ECO:0007669"/>
    <property type="project" value="UniProtKB-EC"/>
</dbReference>
<organism evidence="5 6">
    <name type="scientific">Liberibacter crescens (strain BT-1)</name>
    <dbReference type="NCBI Taxonomy" id="1215343"/>
    <lineage>
        <taxon>Bacteria</taxon>
        <taxon>Pseudomonadati</taxon>
        <taxon>Pseudomonadota</taxon>
        <taxon>Alphaproteobacteria</taxon>
        <taxon>Hyphomicrobiales</taxon>
        <taxon>Rhizobiaceae</taxon>
        <taxon>Liberibacter</taxon>
    </lineage>
</organism>
<keyword evidence="6" id="KW-1185">Reference proteome</keyword>
<dbReference type="EC" id="3.5.1.28" evidence="2"/>
<dbReference type="PANTHER" id="PTHR30404">
    <property type="entry name" value="N-ACETYLMURAMOYL-L-ALANINE AMIDASE"/>
    <property type="match status" value="1"/>
</dbReference>
<dbReference type="CDD" id="cd02696">
    <property type="entry name" value="MurNAc-LAA"/>
    <property type="match status" value="1"/>
</dbReference>
<evidence type="ECO:0000256" key="3">
    <source>
        <dbReference type="ARBA" id="ARBA00022801"/>
    </source>
</evidence>
<gene>
    <name evidence="5" type="ordered locus">B488_00740</name>
</gene>
<protein>
    <recommendedName>
        <fullName evidence="2">N-acetylmuramoyl-L-alanine amidase</fullName>
        <ecNumber evidence="2">3.5.1.28</ecNumber>
    </recommendedName>
</protein>
<evidence type="ECO:0000259" key="4">
    <source>
        <dbReference type="SMART" id="SM00646"/>
    </source>
</evidence>
<feature type="domain" description="MurNAc-LAA" evidence="4">
    <location>
        <begin position="207"/>
        <end position="366"/>
    </location>
</feature>
<evidence type="ECO:0000313" key="6">
    <source>
        <dbReference type="Proteomes" id="UP000010799"/>
    </source>
</evidence>
<evidence type="ECO:0000256" key="1">
    <source>
        <dbReference type="ARBA" id="ARBA00001561"/>
    </source>
</evidence>
<dbReference type="Gene3D" id="3.40.630.40">
    <property type="entry name" value="Zn-dependent exopeptidases"/>
    <property type="match status" value="1"/>
</dbReference>
<dbReference type="GO" id="GO:0030288">
    <property type="term" value="C:outer membrane-bounded periplasmic space"/>
    <property type="evidence" value="ECO:0007669"/>
    <property type="project" value="TreeGrafter"/>
</dbReference>
<dbReference type="HOGENOM" id="CLU_014322_2_1_5"/>
<reference evidence="5 6" key="1">
    <citation type="journal article" date="2012" name="Stand. Genomic Sci.">
        <title>Complete genome sequence of Liberibacter crescens BT-1.</title>
        <authorList>
            <person name="Leonard M.T."/>
            <person name="Fagen J.R."/>
            <person name="Davis-Richardson A.G."/>
            <person name="Davis M.J."/>
            <person name="Triplett E.W."/>
        </authorList>
    </citation>
    <scope>NUCLEOTIDE SEQUENCE [LARGE SCALE GENOMIC DNA]</scope>
    <source>
        <strain evidence="5 6">BT-1</strain>
    </source>
</reference>
<dbReference type="Proteomes" id="UP000010799">
    <property type="component" value="Chromosome"/>
</dbReference>
<evidence type="ECO:0000313" key="5">
    <source>
        <dbReference type="EMBL" id="AGA64067.1"/>
    </source>
</evidence>